<feature type="transmembrane region" description="Helical" evidence="1">
    <location>
        <begin position="113"/>
        <end position="133"/>
    </location>
</feature>
<reference evidence="2" key="1">
    <citation type="submission" date="2022-02" db="EMBL/GenBank/DDBJ databases">
        <authorList>
            <person name="Henning P.M."/>
            <person name="McCubbin A.G."/>
            <person name="Shore J.S."/>
        </authorList>
    </citation>
    <scope>NUCLEOTIDE SEQUENCE</scope>
    <source>
        <strain evidence="2">F60SS</strain>
        <tissue evidence="2">Leaves</tissue>
    </source>
</reference>
<evidence type="ECO:0000256" key="1">
    <source>
        <dbReference type="SAM" id="Phobius"/>
    </source>
</evidence>
<dbReference type="OrthoDB" id="1880850at2759"/>
<keyword evidence="1" id="KW-0472">Membrane</keyword>
<feature type="transmembrane region" description="Helical" evidence="1">
    <location>
        <begin position="79"/>
        <end position="101"/>
    </location>
</feature>
<accession>A0A9Q0FUE4</accession>
<dbReference type="GO" id="GO:0005886">
    <property type="term" value="C:plasma membrane"/>
    <property type="evidence" value="ECO:0007669"/>
    <property type="project" value="TreeGrafter"/>
</dbReference>
<proteinExistence type="predicted"/>
<keyword evidence="3" id="KW-1185">Reference proteome</keyword>
<protein>
    <recommendedName>
        <fullName evidence="4">1,3-beta-glucan synthase</fullName>
    </recommendedName>
</protein>
<sequence length="169" mass="19750">WEGWWYEEQEHLRTTGLAGKLLEIVLALRLQSRNFCRRYEHFCLLALLDFLSHHSWDVYADSIHSSKFTSVRFLDMVKILLAFIPTGWGMILICQVLRPFLPTALWRLVVSVARVYEIVFGVIVMAPVAFLSWMPGFQSMQTRILFNEAFSRGLQVFQIITGKRLKLKL</sequence>
<gene>
    <name evidence="2" type="ORF">Tsubulata_035627</name>
</gene>
<dbReference type="PANTHER" id="PTHR12741:SF7">
    <property type="entry name" value="CALLOSE SYNTHASE 12"/>
    <property type="match status" value="1"/>
</dbReference>
<keyword evidence="1" id="KW-0812">Transmembrane</keyword>
<comment type="caution">
    <text evidence="2">The sequence shown here is derived from an EMBL/GenBank/DDBJ whole genome shotgun (WGS) entry which is preliminary data.</text>
</comment>
<dbReference type="PANTHER" id="PTHR12741">
    <property type="entry name" value="LYST-INTERACTING PROTEIN LIP5 DOPAMINE RESPONSIVE PROTEIN DRG-1"/>
    <property type="match status" value="1"/>
</dbReference>
<dbReference type="AlphaFoldDB" id="A0A9Q0FUE4"/>
<feature type="non-terminal residue" evidence="2">
    <location>
        <position position="1"/>
    </location>
</feature>
<dbReference type="GO" id="GO:0046527">
    <property type="term" value="F:glucosyltransferase activity"/>
    <property type="evidence" value="ECO:0007669"/>
    <property type="project" value="TreeGrafter"/>
</dbReference>
<name>A0A9Q0FUE4_9ROSI</name>
<organism evidence="2 3">
    <name type="scientific">Turnera subulata</name>
    <dbReference type="NCBI Taxonomy" id="218843"/>
    <lineage>
        <taxon>Eukaryota</taxon>
        <taxon>Viridiplantae</taxon>
        <taxon>Streptophyta</taxon>
        <taxon>Embryophyta</taxon>
        <taxon>Tracheophyta</taxon>
        <taxon>Spermatophyta</taxon>
        <taxon>Magnoliopsida</taxon>
        <taxon>eudicotyledons</taxon>
        <taxon>Gunneridae</taxon>
        <taxon>Pentapetalae</taxon>
        <taxon>rosids</taxon>
        <taxon>fabids</taxon>
        <taxon>Malpighiales</taxon>
        <taxon>Passifloraceae</taxon>
        <taxon>Turnera</taxon>
    </lineage>
</organism>
<reference evidence="2" key="2">
    <citation type="journal article" date="2023" name="Plants (Basel)">
        <title>Annotation of the Turnera subulata (Passifloraceae) Draft Genome Reveals the S-Locus Evolved after the Divergence of Turneroideae from Passifloroideae in a Stepwise Manner.</title>
        <authorList>
            <person name="Henning P.M."/>
            <person name="Roalson E.H."/>
            <person name="Mir W."/>
            <person name="McCubbin A.G."/>
            <person name="Shore J.S."/>
        </authorList>
    </citation>
    <scope>NUCLEOTIDE SEQUENCE</scope>
    <source>
        <strain evidence="2">F60SS</strain>
    </source>
</reference>
<keyword evidence="1" id="KW-1133">Transmembrane helix</keyword>
<evidence type="ECO:0000313" key="2">
    <source>
        <dbReference type="EMBL" id="KAJ4836812.1"/>
    </source>
</evidence>
<evidence type="ECO:0000313" key="3">
    <source>
        <dbReference type="Proteomes" id="UP001141552"/>
    </source>
</evidence>
<feature type="non-terminal residue" evidence="2">
    <location>
        <position position="169"/>
    </location>
</feature>
<evidence type="ECO:0008006" key="4">
    <source>
        <dbReference type="Google" id="ProtNLM"/>
    </source>
</evidence>
<dbReference type="Proteomes" id="UP001141552">
    <property type="component" value="Unassembled WGS sequence"/>
</dbReference>
<dbReference type="EMBL" id="JAKUCV010004016">
    <property type="protein sequence ID" value="KAJ4836812.1"/>
    <property type="molecule type" value="Genomic_DNA"/>
</dbReference>